<evidence type="ECO:0000313" key="2">
    <source>
        <dbReference type="Proteomes" id="UP000053676"/>
    </source>
</evidence>
<dbReference type="Proteomes" id="UP000053676">
    <property type="component" value="Unassembled WGS sequence"/>
</dbReference>
<reference evidence="2" key="1">
    <citation type="journal article" date="2014" name="Nat. Genet.">
        <title>Genome of the human hookworm Necator americanus.</title>
        <authorList>
            <person name="Tang Y.T."/>
            <person name="Gao X."/>
            <person name="Rosa B.A."/>
            <person name="Abubucker S."/>
            <person name="Hallsworth-Pepin K."/>
            <person name="Martin J."/>
            <person name="Tyagi R."/>
            <person name="Heizer E."/>
            <person name="Zhang X."/>
            <person name="Bhonagiri-Palsikar V."/>
            <person name="Minx P."/>
            <person name="Warren W.C."/>
            <person name="Wang Q."/>
            <person name="Zhan B."/>
            <person name="Hotez P.J."/>
            <person name="Sternberg P.W."/>
            <person name="Dougall A."/>
            <person name="Gaze S.T."/>
            <person name="Mulvenna J."/>
            <person name="Sotillo J."/>
            <person name="Ranganathan S."/>
            <person name="Rabelo E.M."/>
            <person name="Wilson R.K."/>
            <person name="Felgner P.L."/>
            <person name="Bethony J."/>
            <person name="Hawdon J.M."/>
            <person name="Gasser R.B."/>
            <person name="Loukas A."/>
            <person name="Mitreva M."/>
        </authorList>
    </citation>
    <scope>NUCLEOTIDE SEQUENCE [LARGE SCALE GENOMIC DNA]</scope>
</reference>
<gene>
    <name evidence="1" type="ORF">NECAME_18378</name>
</gene>
<sequence>MSIVTNDTTWHLCAAECVSALEAETDPMSCLSRPLPANEDKRFFIGSLSHPYRHIGAGIQLYLV</sequence>
<dbReference type="AlphaFoldDB" id="W2SX27"/>
<keyword evidence="2" id="KW-1185">Reference proteome</keyword>
<proteinExistence type="predicted"/>
<organism evidence="1 2">
    <name type="scientific">Necator americanus</name>
    <name type="common">Human hookworm</name>
    <dbReference type="NCBI Taxonomy" id="51031"/>
    <lineage>
        <taxon>Eukaryota</taxon>
        <taxon>Metazoa</taxon>
        <taxon>Ecdysozoa</taxon>
        <taxon>Nematoda</taxon>
        <taxon>Chromadorea</taxon>
        <taxon>Rhabditida</taxon>
        <taxon>Rhabditina</taxon>
        <taxon>Rhabditomorpha</taxon>
        <taxon>Strongyloidea</taxon>
        <taxon>Ancylostomatidae</taxon>
        <taxon>Bunostominae</taxon>
        <taxon>Necator</taxon>
    </lineage>
</organism>
<dbReference type="KEGG" id="nai:NECAME_18378"/>
<protein>
    <submittedName>
        <fullName evidence="1">Uncharacterized protein</fullName>
    </submittedName>
</protein>
<dbReference type="EMBL" id="KI661030">
    <property type="protein sequence ID" value="ETN73381.1"/>
    <property type="molecule type" value="Genomic_DNA"/>
</dbReference>
<accession>W2SX27</accession>
<name>W2SX27_NECAM</name>
<evidence type="ECO:0000313" key="1">
    <source>
        <dbReference type="EMBL" id="ETN73381.1"/>
    </source>
</evidence>